<dbReference type="InterPro" id="IPR023393">
    <property type="entry name" value="START-like_dom_sf"/>
</dbReference>
<dbReference type="Proteomes" id="UP000677054">
    <property type="component" value="Unassembled WGS sequence"/>
</dbReference>
<dbReference type="SUPFAM" id="SSF55961">
    <property type="entry name" value="Bet v1-like"/>
    <property type="match status" value="1"/>
</dbReference>
<reference evidence="2" key="1">
    <citation type="submission" date="2020-11" db="EMBL/GenBank/DDBJ databases">
        <authorList>
            <person name="Tran Van P."/>
        </authorList>
    </citation>
    <scope>NUCLEOTIDE SEQUENCE</scope>
</reference>
<dbReference type="InterPro" id="IPR002913">
    <property type="entry name" value="START_lipid-bd_dom"/>
</dbReference>
<dbReference type="Pfam" id="PF01852">
    <property type="entry name" value="START"/>
    <property type="match status" value="1"/>
</dbReference>
<dbReference type="GO" id="GO:0140284">
    <property type="term" value="C:endoplasmic reticulum-endosome membrane contact site"/>
    <property type="evidence" value="ECO:0007669"/>
    <property type="project" value="TreeGrafter"/>
</dbReference>
<dbReference type="InterPro" id="IPR051869">
    <property type="entry name" value="STARD3"/>
</dbReference>
<dbReference type="GO" id="GO:0099044">
    <property type="term" value="P:vesicle tethering to endoplasmic reticulum"/>
    <property type="evidence" value="ECO:0007669"/>
    <property type="project" value="TreeGrafter"/>
</dbReference>
<dbReference type="PANTHER" id="PTHR46121">
    <property type="entry name" value="STEROIDOGENIC ACUTE REGULATORY PROTEIN-LIKE"/>
    <property type="match status" value="1"/>
</dbReference>
<dbReference type="Gene3D" id="3.30.530.20">
    <property type="match status" value="1"/>
</dbReference>
<accession>A0A7R8X4M9</accession>
<dbReference type="EMBL" id="LR899957">
    <property type="protein sequence ID" value="CAD7243497.1"/>
    <property type="molecule type" value="Genomic_DNA"/>
</dbReference>
<dbReference type="GO" id="GO:0030301">
    <property type="term" value="P:cholesterol transport"/>
    <property type="evidence" value="ECO:0007669"/>
    <property type="project" value="TreeGrafter"/>
</dbReference>
<dbReference type="PANTHER" id="PTHR46121:SF1">
    <property type="entry name" value="STARD3 N-TERMINAL-LIKE PROTEIN"/>
    <property type="match status" value="1"/>
</dbReference>
<keyword evidence="3" id="KW-1185">Reference proteome</keyword>
<dbReference type="GO" id="GO:0005765">
    <property type="term" value="C:lysosomal membrane"/>
    <property type="evidence" value="ECO:0007669"/>
    <property type="project" value="TreeGrafter"/>
</dbReference>
<dbReference type="AlphaFoldDB" id="A0A7R8X4M9"/>
<dbReference type="PROSITE" id="PS50848">
    <property type="entry name" value="START"/>
    <property type="match status" value="1"/>
</dbReference>
<dbReference type="GO" id="GO:0005789">
    <property type="term" value="C:endoplasmic reticulum membrane"/>
    <property type="evidence" value="ECO:0007669"/>
    <property type="project" value="TreeGrafter"/>
</dbReference>
<sequence>MQEKELLAETGGLFESTAELFFSDGWHLDKDKEDAKVYSKKHNNRTIFKLQGVVDAAIEEMIDDLSPEKMHEIPTWNTTLKKLHCLQKLDDTTIIFYSATHEFSAIISSRDQANLRKFGWKDGVGIFAYKTVQLDEVPPLKSVVRSESFECCQAVWPVEEDKTKTNFAWMMNMDYKMPALVPGKLFNEVCRWILLESMKCMHKHAKDKKAQREAEAKK</sequence>
<evidence type="ECO:0000313" key="3">
    <source>
        <dbReference type="Proteomes" id="UP000677054"/>
    </source>
</evidence>
<dbReference type="EMBL" id="CAJPEV010000440">
    <property type="protein sequence ID" value="CAG0885319.1"/>
    <property type="molecule type" value="Genomic_DNA"/>
</dbReference>
<dbReference type="GO" id="GO:0031902">
    <property type="term" value="C:late endosome membrane"/>
    <property type="evidence" value="ECO:0007669"/>
    <property type="project" value="TreeGrafter"/>
</dbReference>
<protein>
    <recommendedName>
        <fullName evidence="1">START domain-containing protein</fullName>
    </recommendedName>
</protein>
<proteinExistence type="predicted"/>
<gene>
    <name evidence="2" type="ORF">DSTB1V02_LOCUS3415</name>
</gene>
<dbReference type="OrthoDB" id="74575at2759"/>
<evidence type="ECO:0000313" key="2">
    <source>
        <dbReference type="EMBL" id="CAD7243497.1"/>
    </source>
</evidence>
<name>A0A7R8X4M9_9CRUS</name>
<dbReference type="GO" id="GO:0015485">
    <property type="term" value="F:cholesterol binding"/>
    <property type="evidence" value="ECO:0007669"/>
    <property type="project" value="TreeGrafter"/>
</dbReference>
<organism evidence="2">
    <name type="scientific">Darwinula stevensoni</name>
    <dbReference type="NCBI Taxonomy" id="69355"/>
    <lineage>
        <taxon>Eukaryota</taxon>
        <taxon>Metazoa</taxon>
        <taxon>Ecdysozoa</taxon>
        <taxon>Arthropoda</taxon>
        <taxon>Crustacea</taxon>
        <taxon>Oligostraca</taxon>
        <taxon>Ostracoda</taxon>
        <taxon>Podocopa</taxon>
        <taxon>Podocopida</taxon>
        <taxon>Darwinulocopina</taxon>
        <taxon>Darwinuloidea</taxon>
        <taxon>Darwinulidae</taxon>
        <taxon>Darwinula</taxon>
    </lineage>
</organism>
<evidence type="ECO:0000259" key="1">
    <source>
        <dbReference type="PROSITE" id="PS50848"/>
    </source>
</evidence>
<feature type="domain" description="START" evidence="1">
    <location>
        <begin position="23"/>
        <end position="210"/>
    </location>
</feature>